<evidence type="ECO:0000313" key="2">
    <source>
        <dbReference type="EMBL" id="WQG89430.1"/>
    </source>
</evidence>
<organism evidence="1 3">
    <name type="scientific">Chitinophaga sancti</name>
    <dbReference type="NCBI Taxonomy" id="1004"/>
    <lineage>
        <taxon>Bacteria</taxon>
        <taxon>Pseudomonadati</taxon>
        <taxon>Bacteroidota</taxon>
        <taxon>Chitinophagia</taxon>
        <taxon>Chitinophagales</taxon>
        <taxon>Chitinophagaceae</taxon>
        <taxon>Chitinophaga</taxon>
    </lineage>
</organism>
<name>A0A1K1LPT2_9BACT</name>
<evidence type="ECO:0000313" key="3">
    <source>
        <dbReference type="Proteomes" id="UP000183788"/>
    </source>
</evidence>
<evidence type="ECO:0000313" key="1">
    <source>
        <dbReference type="EMBL" id="SFW12888.1"/>
    </source>
</evidence>
<dbReference type="Proteomes" id="UP001326715">
    <property type="component" value="Chromosome"/>
</dbReference>
<reference evidence="1 3" key="1">
    <citation type="submission" date="2016-11" db="EMBL/GenBank/DDBJ databases">
        <authorList>
            <person name="Jaros S."/>
            <person name="Januszkiewicz K."/>
            <person name="Wedrychowicz H."/>
        </authorList>
    </citation>
    <scope>NUCLEOTIDE SEQUENCE [LARGE SCALE GENOMIC DNA]</scope>
    <source>
        <strain evidence="1 3">DSM 784</strain>
    </source>
</reference>
<dbReference type="EMBL" id="FPIZ01000001">
    <property type="protein sequence ID" value="SFW12888.1"/>
    <property type="molecule type" value="Genomic_DNA"/>
</dbReference>
<reference evidence="2 4" key="2">
    <citation type="submission" date="2023-11" db="EMBL/GenBank/DDBJ databases">
        <title>MicrobeMod: A computational toolkit for identifying prokaryotic methylation and restriction-modification with nanopore sequencing.</title>
        <authorList>
            <person name="Crits-Christoph A."/>
            <person name="Kang S.C."/>
            <person name="Lee H."/>
            <person name="Ostrov N."/>
        </authorList>
    </citation>
    <scope>NUCLEOTIDE SEQUENCE [LARGE SCALE GENOMIC DNA]</scope>
    <source>
        <strain evidence="2 4">ATCC 23090</strain>
    </source>
</reference>
<dbReference type="RefSeq" id="WP_072356654.1">
    <property type="nucleotide sequence ID" value="NZ_CBHWAX010000003.1"/>
</dbReference>
<dbReference type="Proteomes" id="UP000183788">
    <property type="component" value="Unassembled WGS sequence"/>
</dbReference>
<evidence type="ECO:0000313" key="4">
    <source>
        <dbReference type="Proteomes" id="UP001326715"/>
    </source>
</evidence>
<gene>
    <name evidence="1" type="ORF">SAMN05661012_00115</name>
    <name evidence="2" type="ORF">SR876_31345</name>
</gene>
<dbReference type="EMBL" id="CP140154">
    <property type="protein sequence ID" value="WQG89430.1"/>
    <property type="molecule type" value="Genomic_DNA"/>
</dbReference>
<dbReference type="AlphaFoldDB" id="A0A1K1LPT2"/>
<protein>
    <submittedName>
        <fullName evidence="1">Uncharacterized protein</fullName>
    </submittedName>
</protein>
<sequence length="74" mass="7985">MPLNKSALEAQIKMAFKEMKSSDGDEEATLDKLCGKLAEAIDTYVKTATIVYIGGMTTDPATFLVKPPFNGNLT</sequence>
<dbReference type="STRING" id="1004.SAMN05661012_00115"/>
<proteinExistence type="predicted"/>
<accession>A0A1K1LPT2</accession>
<dbReference type="OrthoDB" id="1376077at2"/>
<keyword evidence="4" id="KW-1185">Reference proteome</keyword>